<dbReference type="RefSeq" id="WP_133533705.1">
    <property type="nucleotide sequence ID" value="NZ_SNXR01000016.1"/>
</dbReference>
<keyword evidence="2" id="KW-0732">Signal</keyword>
<feature type="transmembrane region" description="Helical" evidence="1">
    <location>
        <begin position="87"/>
        <end position="109"/>
    </location>
</feature>
<dbReference type="OrthoDB" id="1377291at2"/>
<evidence type="ECO:0000256" key="1">
    <source>
        <dbReference type="SAM" id="Phobius"/>
    </source>
</evidence>
<evidence type="ECO:0000313" key="3">
    <source>
        <dbReference type="EMBL" id="TDP57972.1"/>
    </source>
</evidence>
<organism evidence="3 4">
    <name type="scientific">Flavobacterium dankookense</name>
    <dbReference type="NCBI Taxonomy" id="706186"/>
    <lineage>
        <taxon>Bacteria</taxon>
        <taxon>Pseudomonadati</taxon>
        <taxon>Bacteroidota</taxon>
        <taxon>Flavobacteriia</taxon>
        <taxon>Flavobacteriales</taxon>
        <taxon>Flavobacteriaceae</taxon>
        <taxon>Flavobacterium</taxon>
    </lineage>
</organism>
<feature type="signal peptide" evidence="2">
    <location>
        <begin position="1"/>
        <end position="21"/>
    </location>
</feature>
<dbReference type="EMBL" id="SNXR01000016">
    <property type="protein sequence ID" value="TDP57972.1"/>
    <property type="molecule type" value="Genomic_DNA"/>
</dbReference>
<dbReference type="Proteomes" id="UP000295260">
    <property type="component" value="Unassembled WGS sequence"/>
</dbReference>
<comment type="caution">
    <text evidence="3">The sequence shown here is derived from an EMBL/GenBank/DDBJ whole genome shotgun (WGS) entry which is preliminary data.</text>
</comment>
<protein>
    <submittedName>
        <fullName evidence="3">Uncharacterized protein</fullName>
    </submittedName>
</protein>
<reference evidence="3 4" key="1">
    <citation type="submission" date="2019-03" db="EMBL/GenBank/DDBJ databases">
        <title>Genomic Encyclopedia of Archaeal and Bacterial Type Strains, Phase II (KMG-II): from individual species to whole genera.</title>
        <authorList>
            <person name="Goeker M."/>
        </authorList>
    </citation>
    <scope>NUCLEOTIDE SEQUENCE [LARGE SCALE GENOMIC DNA]</scope>
    <source>
        <strain evidence="3 4">DSM 25687</strain>
    </source>
</reference>
<dbReference type="AlphaFoldDB" id="A0A4V3CRW1"/>
<feature type="chain" id="PRO_5020741726" evidence="2">
    <location>
        <begin position="22"/>
        <end position="153"/>
    </location>
</feature>
<sequence>MKKIIFILLLFSCQLFSQTNAVQVTNNQTGKTIILKENTRVKVKTIDGKKYFGRLKIIDSTSIELKGKKILLNDIIVFKRRSVGSSFASAGLIFIGASTVVIGTILILVDIPSALILITSGGISTTIGALLPDFNNGHHSNRWKYKIIEKEKL</sequence>
<keyword evidence="1" id="KW-1133">Transmembrane helix</keyword>
<name>A0A4V3CRW1_9FLAO</name>
<proteinExistence type="predicted"/>
<evidence type="ECO:0000313" key="4">
    <source>
        <dbReference type="Proteomes" id="UP000295260"/>
    </source>
</evidence>
<keyword evidence="1" id="KW-0472">Membrane</keyword>
<evidence type="ECO:0000256" key="2">
    <source>
        <dbReference type="SAM" id="SignalP"/>
    </source>
</evidence>
<gene>
    <name evidence="3" type="ORF">BC748_2484</name>
</gene>
<keyword evidence="1" id="KW-0812">Transmembrane</keyword>
<keyword evidence="4" id="KW-1185">Reference proteome</keyword>
<accession>A0A4V3CRW1</accession>